<keyword evidence="9" id="KW-0255">Endonuclease</keyword>
<evidence type="ECO:0000256" key="19">
    <source>
        <dbReference type="ARBA" id="ARBA00023306"/>
    </source>
</evidence>
<dbReference type="EMBL" id="JAIPUX010005289">
    <property type="protein sequence ID" value="KAH0617780.1"/>
    <property type="molecule type" value="Genomic_DNA"/>
</dbReference>
<evidence type="ECO:0000256" key="10">
    <source>
        <dbReference type="ARBA" id="ARBA00022763"/>
    </source>
</evidence>
<dbReference type="PANTHER" id="PTHR15107:SF4">
    <property type="entry name" value="DNA ENDONUCLEASE RBBP8"/>
    <property type="match status" value="1"/>
</dbReference>
<comment type="similarity">
    <text evidence="3">Belongs to the COM1/SAE2/CtIP family.</text>
</comment>
<feature type="domain" description="DNA endonuclease Ctp1 N-terminal" evidence="21">
    <location>
        <begin position="21"/>
        <end position="140"/>
    </location>
</feature>
<evidence type="ECO:0000256" key="5">
    <source>
        <dbReference type="ARBA" id="ARBA00022454"/>
    </source>
</evidence>
<evidence type="ECO:0000256" key="11">
    <source>
        <dbReference type="ARBA" id="ARBA00022776"/>
    </source>
</evidence>
<evidence type="ECO:0000256" key="9">
    <source>
        <dbReference type="ARBA" id="ARBA00022759"/>
    </source>
</evidence>
<evidence type="ECO:0000256" key="20">
    <source>
        <dbReference type="SAM" id="Coils"/>
    </source>
</evidence>
<evidence type="ECO:0000256" key="14">
    <source>
        <dbReference type="ARBA" id="ARBA00023054"/>
    </source>
</evidence>
<feature type="coiled-coil region" evidence="20">
    <location>
        <begin position="93"/>
        <end position="152"/>
    </location>
</feature>
<evidence type="ECO:0000256" key="13">
    <source>
        <dbReference type="ARBA" id="ARBA00022833"/>
    </source>
</evidence>
<dbReference type="PANTHER" id="PTHR15107">
    <property type="entry name" value="RETINOBLASTOMA BINDING PROTEIN 8"/>
    <property type="match status" value="1"/>
</dbReference>
<proteinExistence type="inferred from homology"/>
<keyword evidence="19" id="KW-0131">Cell cycle</keyword>
<evidence type="ECO:0000259" key="21">
    <source>
        <dbReference type="Pfam" id="PF10482"/>
    </source>
</evidence>
<comment type="subcellular location">
    <subcellularLocation>
        <location evidence="2">Chromosome</location>
    </subcellularLocation>
    <subcellularLocation>
        <location evidence="1">Nucleus</location>
    </subcellularLocation>
</comment>
<evidence type="ECO:0000256" key="7">
    <source>
        <dbReference type="ARBA" id="ARBA00022618"/>
    </source>
</evidence>
<sequence>MSVSGGSCESPNAAEPTVDCFNELLSRVKESHEKEVKGLQLKISKLKTERCRDAERLEEYYTKNQQLREHQKTLYDTITVLEDRLRAGLCDRCAVTEEHMKKKQQEFENIRQQNLKLITELMNERNNLQDENKKISEQLQKMQQKIEEEEQYMEGCIPDSPVQSLSLSMVNRMRRKRENRHVRYTEQK</sequence>
<keyword evidence="13" id="KW-0862">Zinc</keyword>
<evidence type="ECO:0000256" key="18">
    <source>
        <dbReference type="ARBA" id="ARBA00023254"/>
    </source>
</evidence>
<evidence type="ECO:0000256" key="6">
    <source>
        <dbReference type="ARBA" id="ARBA00022553"/>
    </source>
</evidence>
<dbReference type="Proteomes" id="UP000826234">
    <property type="component" value="Unassembled WGS sequence"/>
</dbReference>
<evidence type="ECO:0000313" key="23">
    <source>
        <dbReference type="Proteomes" id="UP000826234"/>
    </source>
</evidence>
<reference evidence="22 23" key="1">
    <citation type="journal article" date="2022" name="Gigascience">
        <title>A chromosome-level genome assembly and annotation of the desert horned lizard, Phrynosoma platyrhinos, provides insight into chromosomal rearrangements among reptiles.</title>
        <authorList>
            <person name="Koochekian N."/>
            <person name="Ascanio A."/>
            <person name="Farleigh K."/>
            <person name="Card D.C."/>
            <person name="Schield D.R."/>
            <person name="Castoe T.A."/>
            <person name="Jezkova T."/>
        </authorList>
    </citation>
    <scope>NUCLEOTIDE SEQUENCE [LARGE SCALE GENOMIC DNA]</scope>
    <source>
        <strain evidence="22">NK-2021</strain>
    </source>
</reference>
<dbReference type="InterPro" id="IPR033316">
    <property type="entry name" value="RBBP8-like"/>
</dbReference>
<name>A0ABQ7SKD2_PHRPL</name>
<evidence type="ECO:0000313" key="22">
    <source>
        <dbReference type="EMBL" id="KAH0617780.1"/>
    </source>
</evidence>
<gene>
    <name evidence="22" type="ORF">JD844_016360</name>
</gene>
<dbReference type="Pfam" id="PF10482">
    <property type="entry name" value="CtIP_N"/>
    <property type="match status" value="1"/>
</dbReference>
<keyword evidence="14 20" id="KW-0175">Coiled coil</keyword>
<keyword evidence="10" id="KW-0227">DNA damage</keyword>
<keyword evidence="6" id="KW-0597">Phosphoprotein</keyword>
<evidence type="ECO:0000256" key="17">
    <source>
        <dbReference type="ARBA" id="ARBA00023242"/>
    </source>
</evidence>
<keyword evidence="23" id="KW-1185">Reference proteome</keyword>
<keyword evidence="17" id="KW-0539">Nucleus</keyword>
<evidence type="ECO:0000256" key="15">
    <source>
        <dbReference type="ARBA" id="ARBA00023125"/>
    </source>
</evidence>
<evidence type="ECO:0000256" key="16">
    <source>
        <dbReference type="ARBA" id="ARBA00023204"/>
    </source>
</evidence>
<organism evidence="22 23">
    <name type="scientific">Phrynosoma platyrhinos</name>
    <name type="common">Desert horned lizard</name>
    <dbReference type="NCBI Taxonomy" id="52577"/>
    <lineage>
        <taxon>Eukaryota</taxon>
        <taxon>Metazoa</taxon>
        <taxon>Chordata</taxon>
        <taxon>Craniata</taxon>
        <taxon>Vertebrata</taxon>
        <taxon>Euteleostomi</taxon>
        <taxon>Lepidosauria</taxon>
        <taxon>Squamata</taxon>
        <taxon>Bifurcata</taxon>
        <taxon>Unidentata</taxon>
        <taxon>Episquamata</taxon>
        <taxon>Toxicofera</taxon>
        <taxon>Iguania</taxon>
        <taxon>Phrynosomatidae</taxon>
        <taxon>Phrynosomatinae</taxon>
        <taxon>Phrynosoma</taxon>
    </lineage>
</organism>
<evidence type="ECO:0000256" key="8">
    <source>
        <dbReference type="ARBA" id="ARBA00022722"/>
    </source>
</evidence>
<keyword evidence="5" id="KW-0158">Chromosome</keyword>
<accession>A0ABQ7SKD2</accession>
<dbReference type="InterPro" id="IPR019518">
    <property type="entry name" value="CtIP_N"/>
</dbReference>
<protein>
    <recommendedName>
        <fullName evidence="4">DNA endonuclease RBBP8</fullName>
    </recommendedName>
</protein>
<keyword evidence="8" id="KW-0540">Nuclease</keyword>
<keyword evidence="11" id="KW-0498">Mitosis</keyword>
<evidence type="ECO:0000256" key="12">
    <source>
        <dbReference type="ARBA" id="ARBA00022801"/>
    </source>
</evidence>
<keyword evidence="18" id="KW-0469">Meiosis</keyword>
<keyword evidence="16" id="KW-0234">DNA repair</keyword>
<keyword evidence="7" id="KW-0132">Cell division</keyword>
<keyword evidence="12" id="KW-0378">Hydrolase</keyword>
<evidence type="ECO:0000256" key="3">
    <source>
        <dbReference type="ARBA" id="ARBA00007496"/>
    </source>
</evidence>
<evidence type="ECO:0000256" key="2">
    <source>
        <dbReference type="ARBA" id="ARBA00004286"/>
    </source>
</evidence>
<feature type="coiled-coil region" evidence="20">
    <location>
        <begin position="22"/>
        <end position="49"/>
    </location>
</feature>
<evidence type="ECO:0000256" key="1">
    <source>
        <dbReference type="ARBA" id="ARBA00004123"/>
    </source>
</evidence>
<keyword evidence="15" id="KW-0238">DNA-binding</keyword>
<evidence type="ECO:0000256" key="4">
    <source>
        <dbReference type="ARBA" id="ARBA00020680"/>
    </source>
</evidence>
<comment type="caution">
    <text evidence="22">The sequence shown here is derived from an EMBL/GenBank/DDBJ whole genome shotgun (WGS) entry which is preliminary data.</text>
</comment>